<dbReference type="OrthoDB" id="5194448at2"/>
<evidence type="ECO:0000313" key="4">
    <source>
        <dbReference type="Proteomes" id="UP000246303"/>
    </source>
</evidence>
<feature type="region of interest" description="Disordered" evidence="1">
    <location>
        <begin position="26"/>
        <end position="81"/>
    </location>
</feature>
<evidence type="ECO:0000256" key="1">
    <source>
        <dbReference type="SAM" id="MobiDB-lite"/>
    </source>
</evidence>
<proteinExistence type="predicted"/>
<comment type="caution">
    <text evidence="3">The sequence shown here is derived from an EMBL/GenBank/DDBJ whole genome shotgun (WGS) entry which is preliminary data.</text>
</comment>
<reference evidence="3 4" key="1">
    <citation type="submission" date="2018-05" db="EMBL/GenBank/DDBJ databases">
        <title>Genetic diversity of glacier-inhabiting Cryobacterium bacteria in China and description of Cryobacterium mengkeensis sp. nov. and Arthrobacter glacialis sp. nov.</title>
        <authorList>
            <person name="Liu Q."/>
            <person name="Xin Y.-H."/>
        </authorList>
    </citation>
    <scope>NUCLEOTIDE SEQUENCE [LARGE SCALE GENOMIC DNA]</scope>
    <source>
        <strain evidence="3 4">GP3</strain>
    </source>
</reference>
<gene>
    <name evidence="3" type="ORF">CVS29_11520</name>
</gene>
<evidence type="ECO:0000313" key="3">
    <source>
        <dbReference type="EMBL" id="PXA65283.1"/>
    </source>
</evidence>
<sequence length="224" mass="25409">MNQRLPPPKHLRSRWRPCSGYSIRVFGRKKDQAPDPQLAAASNEPIVRSKDPQSAKGVPTPSRKAQEDARKRPLVPNDRGAAKVAARDARREEQARMRRALDTGEERFLPARDKGPQKRYVRDYVDARFSLGEYVMFAALAIVLLTVVIPPTNNATIILFGLFWVMVAGVAIDVWLMSRKLKRLVIAKFGGVDSGVIWYASMRSMQFRRLRLPKPMVSRGEWPS</sequence>
<keyword evidence="2" id="KW-0472">Membrane</keyword>
<evidence type="ECO:0000256" key="2">
    <source>
        <dbReference type="SAM" id="Phobius"/>
    </source>
</evidence>
<dbReference type="Proteomes" id="UP000246303">
    <property type="component" value="Unassembled WGS sequence"/>
</dbReference>
<feature type="transmembrane region" description="Helical" evidence="2">
    <location>
        <begin position="131"/>
        <end position="149"/>
    </location>
</feature>
<keyword evidence="2" id="KW-0812">Transmembrane</keyword>
<name>A0A2V3DQM2_9MICC</name>
<protein>
    <submittedName>
        <fullName evidence="3">DUF3043 domain-containing protein</fullName>
    </submittedName>
</protein>
<dbReference type="EMBL" id="QHLZ01000006">
    <property type="protein sequence ID" value="PXA65283.1"/>
    <property type="molecule type" value="Genomic_DNA"/>
</dbReference>
<keyword evidence="4" id="KW-1185">Reference proteome</keyword>
<dbReference type="InterPro" id="IPR021403">
    <property type="entry name" value="DUF3043"/>
</dbReference>
<dbReference type="Pfam" id="PF11241">
    <property type="entry name" value="DUF3043"/>
    <property type="match status" value="1"/>
</dbReference>
<accession>A0A2V3DQM2</accession>
<dbReference type="AlphaFoldDB" id="A0A2V3DQM2"/>
<keyword evidence="2" id="KW-1133">Transmembrane helix</keyword>
<feature type="transmembrane region" description="Helical" evidence="2">
    <location>
        <begin position="155"/>
        <end position="176"/>
    </location>
</feature>
<organism evidence="3 4">
    <name type="scientific">Arthrobacter psychrochitiniphilus</name>
    <dbReference type="NCBI Taxonomy" id="291045"/>
    <lineage>
        <taxon>Bacteria</taxon>
        <taxon>Bacillati</taxon>
        <taxon>Actinomycetota</taxon>
        <taxon>Actinomycetes</taxon>
        <taxon>Micrococcales</taxon>
        <taxon>Micrococcaceae</taxon>
        <taxon>Arthrobacter</taxon>
    </lineage>
</organism>